<dbReference type="AlphaFoldDB" id="A0A2L1U4Q8"/>
<feature type="transmembrane region" description="Helical" evidence="1">
    <location>
        <begin position="434"/>
        <end position="453"/>
    </location>
</feature>
<protein>
    <recommendedName>
        <fullName evidence="4">Transmembrane protein</fullName>
    </recommendedName>
</protein>
<organism evidence="2 3">
    <name type="scientific">Paenibacillus larvae subsp. larvae</name>
    <dbReference type="NCBI Taxonomy" id="147375"/>
    <lineage>
        <taxon>Bacteria</taxon>
        <taxon>Bacillati</taxon>
        <taxon>Bacillota</taxon>
        <taxon>Bacilli</taxon>
        <taxon>Bacillales</taxon>
        <taxon>Paenibacillaceae</taxon>
        <taxon>Paenibacillus</taxon>
    </lineage>
</organism>
<keyword evidence="1" id="KW-1133">Transmembrane helix</keyword>
<gene>
    <name evidence="2" type="ORF">ERICIII_03796</name>
</gene>
<feature type="transmembrane region" description="Helical" evidence="1">
    <location>
        <begin position="119"/>
        <end position="138"/>
    </location>
</feature>
<name>A0A2L1U4Q8_9BACL</name>
<dbReference type="Proteomes" id="UP000239833">
    <property type="component" value="Chromosome"/>
</dbReference>
<evidence type="ECO:0000313" key="2">
    <source>
        <dbReference type="EMBL" id="AVF27902.1"/>
    </source>
</evidence>
<feature type="transmembrane region" description="Helical" evidence="1">
    <location>
        <begin position="401"/>
        <end position="422"/>
    </location>
</feature>
<feature type="transmembrane region" description="Helical" evidence="1">
    <location>
        <begin position="201"/>
        <end position="216"/>
    </location>
</feature>
<feature type="transmembrane region" description="Helical" evidence="1">
    <location>
        <begin position="465"/>
        <end position="483"/>
    </location>
</feature>
<keyword evidence="1" id="KW-0812">Transmembrane</keyword>
<evidence type="ECO:0000256" key="1">
    <source>
        <dbReference type="SAM" id="Phobius"/>
    </source>
</evidence>
<feature type="transmembrane region" description="Helical" evidence="1">
    <location>
        <begin position="150"/>
        <end position="171"/>
    </location>
</feature>
<accession>A0A2L1U4Q8</accession>
<reference evidence="3" key="1">
    <citation type="submission" date="2017-02" db="EMBL/GenBank/DDBJ databases">
        <title>Delineation of Paenibacillus larvae strains originating from foulbrood outbreaks.</title>
        <authorList>
            <person name="Beims H."/>
            <person name="Bunk B."/>
            <person name="Sproeer C."/>
            <person name="Mohr K.I."/>
            <person name="Pradella S."/>
            <person name="Guenther G."/>
            <person name="Rohde M."/>
            <person name="von der Ohe W."/>
            <person name="Steinert M."/>
        </authorList>
    </citation>
    <scope>NUCLEOTIDE SEQUENCE [LARGE SCALE GENOMIC DNA]</scope>
    <source>
        <strain evidence="3">Eric_III</strain>
    </source>
</reference>
<dbReference type="EMBL" id="CP019655">
    <property type="protein sequence ID" value="AVF27902.1"/>
    <property type="molecule type" value="Genomic_DNA"/>
</dbReference>
<keyword evidence="1" id="KW-0472">Membrane</keyword>
<dbReference type="RefSeq" id="WP_188318627.1">
    <property type="nucleotide sequence ID" value="NZ_CP019655.1"/>
</dbReference>
<sequence precursor="true">MSVNGTKIYVRCKLVPLSRYVSPALLAAAGVFLITAIALFVPPYIGMADNGDYFRVLYSNGLYFNAPDYDSQYLGYFVKEYGIFQYYNENGATLSSSQSLFIRLAVWINKLVDHQVFDIRVQTAIFTILYTIAVYLFIECITWKTPAKYGYPIALIAIFIFGDTAYTAFFSSFFSESIVLIMMMFMFASGLLLYRNRYNDYFLLAVFVFSGLLLTTSKQQNAPVGTIIAVTGIILIFIRKEKIFRILMASSLVSLLLAGLGTYFLIPKEFVNINKYHAMTRGVMMEAPDPEIALRNFGINRQFAVLDRSIYYDPYTTVDVDSEILEKHFYSQSGFGSILGYYITHPGQAGKMLDMAAKNAFTIRPPAMGNYEKSAGKSFGAQTKFFSGYSMIKQALAPKTFGFVVIWICLVVGLYMPSFISAIKTRHKRHVLRLPLIVTMILIGLSGVMVSIIGAGDADLSKHEFLFTAAFDMVTFAALSDAIRRRLWRNEQGQEPILYPGEETRWRLACSQKK</sequence>
<proteinExistence type="predicted"/>
<feature type="transmembrane region" description="Helical" evidence="1">
    <location>
        <begin position="246"/>
        <end position="266"/>
    </location>
</feature>
<feature type="transmembrane region" description="Helical" evidence="1">
    <location>
        <begin position="222"/>
        <end position="239"/>
    </location>
</feature>
<dbReference type="GeneID" id="64220142"/>
<evidence type="ECO:0008006" key="4">
    <source>
        <dbReference type="Google" id="ProtNLM"/>
    </source>
</evidence>
<dbReference type="STRING" id="147375.BXP28_11190"/>
<evidence type="ECO:0000313" key="3">
    <source>
        <dbReference type="Proteomes" id="UP000239833"/>
    </source>
</evidence>
<feature type="transmembrane region" description="Helical" evidence="1">
    <location>
        <begin position="177"/>
        <end position="194"/>
    </location>
</feature>
<feature type="transmembrane region" description="Helical" evidence="1">
    <location>
        <begin position="20"/>
        <end position="45"/>
    </location>
</feature>